<dbReference type="KEGG" id="cinf:CINF_1262"/>
<evidence type="ECO:0000313" key="2">
    <source>
        <dbReference type="Proteomes" id="UP000509414"/>
    </source>
</evidence>
<dbReference type="Proteomes" id="UP000509414">
    <property type="component" value="Chromosome"/>
</dbReference>
<dbReference type="AlphaFoldDB" id="A0A7H9CKM7"/>
<accession>A0A7H9CKM7</accession>
<protein>
    <submittedName>
        <fullName evidence="1">Uncharacterized protein</fullName>
    </submittedName>
</protein>
<organism evidence="1 2">
    <name type="scientific">Candidatus Campylobacter infans</name>
    <dbReference type="NCBI Taxonomy" id="2561898"/>
    <lineage>
        <taxon>Bacteria</taxon>
        <taxon>Pseudomonadati</taxon>
        <taxon>Campylobacterota</taxon>
        <taxon>Epsilonproteobacteria</taxon>
        <taxon>Campylobacterales</taxon>
        <taxon>Campylobacteraceae</taxon>
        <taxon>Campylobacter</taxon>
    </lineage>
</organism>
<reference evidence="1 2" key="1">
    <citation type="submission" date="2020-02" db="EMBL/GenBank/DDBJ databases">
        <title>Complete genome sequence of the novel Campylobacter species Candidatus Campylobacter infans.</title>
        <authorList>
            <person name="Duim B."/>
            <person name="Zomer A."/>
            <person name="van der Graaf L."/>
            <person name="Wagenaar J."/>
        </authorList>
    </citation>
    <scope>NUCLEOTIDE SEQUENCE [LARGE SCALE GENOMIC DNA]</scope>
    <source>
        <strain evidence="1 2">19S00001</strain>
    </source>
</reference>
<proteinExistence type="predicted"/>
<keyword evidence="2" id="KW-1185">Reference proteome</keyword>
<sequence length="62" mass="7443">MYPKEIEKMMYFKELKKEIDALELAIIQYFSASASEQAQDLKMLLASFKEKLKIYYLKKDKQ</sequence>
<dbReference type="RefSeq" id="WP_179974925.1">
    <property type="nucleotide sequence ID" value="NZ_CP049075.1"/>
</dbReference>
<gene>
    <name evidence="1" type="ORF">CINF_1262</name>
</gene>
<dbReference type="EMBL" id="CP049075">
    <property type="protein sequence ID" value="QLI05748.1"/>
    <property type="molecule type" value="Genomic_DNA"/>
</dbReference>
<evidence type="ECO:0000313" key="1">
    <source>
        <dbReference type="EMBL" id="QLI05748.1"/>
    </source>
</evidence>
<name>A0A7H9CKM7_9BACT</name>